<dbReference type="Gene3D" id="3.40.50.170">
    <property type="entry name" value="Formyl transferase, N-terminal domain"/>
    <property type="match status" value="1"/>
</dbReference>
<comment type="catalytic activity">
    <reaction evidence="7 8">
        <text>L-methionyl-tRNA(fMet) + (6R)-10-formyltetrahydrofolate = N-formyl-L-methionyl-tRNA(fMet) + (6S)-5,6,7,8-tetrahydrofolate + H(+)</text>
        <dbReference type="Rhea" id="RHEA:24380"/>
        <dbReference type="Rhea" id="RHEA-COMP:9952"/>
        <dbReference type="Rhea" id="RHEA-COMP:9953"/>
        <dbReference type="ChEBI" id="CHEBI:15378"/>
        <dbReference type="ChEBI" id="CHEBI:57453"/>
        <dbReference type="ChEBI" id="CHEBI:78530"/>
        <dbReference type="ChEBI" id="CHEBI:78844"/>
        <dbReference type="ChEBI" id="CHEBI:195366"/>
        <dbReference type="EC" id="2.1.2.9"/>
    </reaction>
</comment>
<evidence type="ECO:0000259" key="9">
    <source>
        <dbReference type="Pfam" id="PF00551"/>
    </source>
</evidence>
<feature type="binding site" evidence="8">
    <location>
        <begin position="104"/>
        <end position="107"/>
    </location>
    <ligand>
        <name>(6S)-5,6,7,8-tetrahydrofolate</name>
        <dbReference type="ChEBI" id="CHEBI:57453"/>
    </ligand>
</feature>
<dbReference type="GO" id="GO:0005829">
    <property type="term" value="C:cytosol"/>
    <property type="evidence" value="ECO:0007669"/>
    <property type="project" value="TreeGrafter"/>
</dbReference>
<comment type="function">
    <text evidence="1 8">Attaches a formyl group to the free amino group of methionyl-tRNA(fMet). The formyl group appears to play a dual role in the initiator identity of N-formylmethionyl-tRNA by promoting its recognition by IF2 and preventing the misappropriation of this tRNA by the elongation apparatus.</text>
</comment>
<dbReference type="InterPro" id="IPR005794">
    <property type="entry name" value="Fmt"/>
</dbReference>
<dbReference type="InterPro" id="IPR036477">
    <property type="entry name" value="Formyl_transf_N_sf"/>
</dbReference>
<evidence type="ECO:0000256" key="2">
    <source>
        <dbReference type="ARBA" id="ARBA00010699"/>
    </source>
</evidence>
<evidence type="ECO:0000259" key="10">
    <source>
        <dbReference type="Pfam" id="PF02911"/>
    </source>
</evidence>
<dbReference type="InterPro" id="IPR001555">
    <property type="entry name" value="GART_AS"/>
</dbReference>
<feature type="domain" description="Formyl transferase C-terminal" evidence="10">
    <location>
        <begin position="199"/>
        <end position="296"/>
    </location>
</feature>
<dbReference type="Gene3D" id="3.10.25.10">
    <property type="entry name" value="Formyl transferase, C-terminal domain"/>
    <property type="match status" value="1"/>
</dbReference>
<dbReference type="InterPro" id="IPR002376">
    <property type="entry name" value="Formyl_transf_N"/>
</dbReference>
<dbReference type="HAMAP" id="MF_00182">
    <property type="entry name" value="Formyl_trans"/>
    <property type="match status" value="1"/>
</dbReference>
<evidence type="ECO:0000256" key="1">
    <source>
        <dbReference type="ARBA" id="ARBA00002606"/>
    </source>
</evidence>
<dbReference type="EC" id="2.1.2.9" evidence="3 8"/>
<dbReference type="EMBL" id="AZFZ01000009">
    <property type="protein sequence ID" value="KRM44808.1"/>
    <property type="molecule type" value="Genomic_DNA"/>
</dbReference>
<evidence type="ECO:0000256" key="5">
    <source>
        <dbReference type="ARBA" id="ARBA00022679"/>
    </source>
</evidence>
<dbReference type="Proteomes" id="UP000051010">
    <property type="component" value="Unassembled WGS sequence"/>
</dbReference>
<comment type="similarity">
    <text evidence="2 8">Belongs to the Fmt family.</text>
</comment>
<keyword evidence="6 8" id="KW-0648">Protein biosynthesis</keyword>
<reference evidence="11 12" key="1">
    <citation type="journal article" date="2015" name="Genome Announc.">
        <title>Expanding the biotechnology potential of lactobacilli through comparative genomics of 213 strains and associated genera.</title>
        <authorList>
            <person name="Sun Z."/>
            <person name="Harris H.M."/>
            <person name="McCann A."/>
            <person name="Guo C."/>
            <person name="Argimon S."/>
            <person name="Zhang W."/>
            <person name="Yang X."/>
            <person name="Jeffery I.B."/>
            <person name="Cooney J.C."/>
            <person name="Kagawa T.F."/>
            <person name="Liu W."/>
            <person name="Song Y."/>
            <person name="Salvetti E."/>
            <person name="Wrobel A."/>
            <person name="Rasinkangas P."/>
            <person name="Parkhill J."/>
            <person name="Rea M.C."/>
            <person name="O'Sullivan O."/>
            <person name="Ritari J."/>
            <person name="Douillard F.P."/>
            <person name="Paul Ross R."/>
            <person name="Yang R."/>
            <person name="Briner A.E."/>
            <person name="Felis G.E."/>
            <person name="de Vos W.M."/>
            <person name="Barrangou R."/>
            <person name="Klaenhammer T.R."/>
            <person name="Caufield P.W."/>
            <person name="Cui Y."/>
            <person name="Zhang H."/>
            <person name="O'Toole P.W."/>
        </authorList>
    </citation>
    <scope>NUCLEOTIDE SEQUENCE [LARGE SCALE GENOMIC DNA]</scope>
    <source>
        <strain evidence="11 12">DSM 18390</strain>
    </source>
</reference>
<organism evidence="11 12">
    <name type="scientific">Lentilactobacillus parafarraginis DSM 18390 = JCM 14109</name>
    <dbReference type="NCBI Taxonomy" id="1423786"/>
    <lineage>
        <taxon>Bacteria</taxon>
        <taxon>Bacillati</taxon>
        <taxon>Bacillota</taxon>
        <taxon>Bacilli</taxon>
        <taxon>Lactobacillales</taxon>
        <taxon>Lactobacillaceae</taxon>
        <taxon>Lentilactobacillus</taxon>
    </lineage>
</organism>
<evidence type="ECO:0000256" key="8">
    <source>
        <dbReference type="HAMAP-Rule" id="MF_00182"/>
    </source>
</evidence>
<dbReference type="PANTHER" id="PTHR11138:SF5">
    <property type="entry name" value="METHIONYL-TRNA FORMYLTRANSFERASE, MITOCHONDRIAL"/>
    <property type="match status" value="1"/>
</dbReference>
<dbReference type="GO" id="GO:0004479">
    <property type="term" value="F:methionyl-tRNA formyltransferase activity"/>
    <property type="evidence" value="ECO:0007669"/>
    <property type="project" value="UniProtKB-UniRule"/>
</dbReference>
<accession>A0A0R1YQV4</accession>
<dbReference type="SUPFAM" id="SSF50486">
    <property type="entry name" value="FMT C-terminal domain-like"/>
    <property type="match status" value="1"/>
</dbReference>
<dbReference type="InterPro" id="IPR044135">
    <property type="entry name" value="Met-tRNA-FMT_C"/>
</dbReference>
<protein>
    <recommendedName>
        <fullName evidence="4 8">Methionyl-tRNA formyltransferase</fullName>
        <ecNumber evidence="3 8">2.1.2.9</ecNumber>
    </recommendedName>
</protein>
<dbReference type="InterPro" id="IPR011034">
    <property type="entry name" value="Formyl_transferase-like_C_sf"/>
</dbReference>
<evidence type="ECO:0000256" key="4">
    <source>
        <dbReference type="ARBA" id="ARBA00016014"/>
    </source>
</evidence>
<dbReference type="NCBIfam" id="TIGR00460">
    <property type="entry name" value="fmt"/>
    <property type="match status" value="1"/>
</dbReference>
<dbReference type="PROSITE" id="PS00373">
    <property type="entry name" value="GART"/>
    <property type="match status" value="1"/>
</dbReference>
<name>A0A0R1YQV4_9LACO</name>
<evidence type="ECO:0000313" key="11">
    <source>
        <dbReference type="EMBL" id="KRM44808.1"/>
    </source>
</evidence>
<evidence type="ECO:0000256" key="3">
    <source>
        <dbReference type="ARBA" id="ARBA00012261"/>
    </source>
</evidence>
<keyword evidence="5 8" id="KW-0808">Transferase</keyword>
<evidence type="ECO:0000256" key="7">
    <source>
        <dbReference type="ARBA" id="ARBA00048558"/>
    </source>
</evidence>
<dbReference type="PATRIC" id="fig|1423786.4.peg.3066"/>
<dbReference type="PANTHER" id="PTHR11138">
    <property type="entry name" value="METHIONYL-TRNA FORMYLTRANSFERASE"/>
    <property type="match status" value="1"/>
</dbReference>
<dbReference type="Pfam" id="PF02911">
    <property type="entry name" value="Formyl_trans_C"/>
    <property type="match status" value="1"/>
</dbReference>
<evidence type="ECO:0000256" key="6">
    <source>
        <dbReference type="ARBA" id="ARBA00022917"/>
    </source>
</evidence>
<dbReference type="AlphaFoldDB" id="A0A0R1YQV4"/>
<dbReference type="InterPro" id="IPR037022">
    <property type="entry name" value="Formyl_trans_C_sf"/>
</dbReference>
<dbReference type="InterPro" id="IPR041711">
    <property type="entry name" value="Met-tRNA-FMT_N"/>
</dbReference>
<dbReference type="SUPFAM" id="SSF53328">
    <property type="entry name" value="Formyltransferase"/>
    <property type="match status" value="1"/>
</dbReference>
<dbReference type="CDD" id="cd08646">
    <property type="entry name" value="FMT_core_Met-tRNA-FMT_N"/>
    <property type="match status" value="1"/>
</dbReference>
<dbReference type="InterPro" id="IPR005793">
    <property type="entry name" value="Formyl_trans_C"/>
</dbReference>
<gene>
    <name evidence="8" type="primary">fmt</name>
    <name evidence="11" type="ORF">FD47_GL002915</name>
</gene>
<comment type="caution">
    <text evidence="11">The sequence shown here is derived from an EMBL/GenBank/DDBJ whole genome shotgun (WGS) entry which is preliminary data.</text>
</comment>
<evidence type="ECO:0000313" key="12">
    <source>
        <dbReference type="Proteomes" id="UP000051010"/>
    </source>
</evidence>
<dbReference type="Pfam" id="PF00551">
    <property type="entry name" value="Formyl_trans_N"/>
    <property type="match status" value="1"/>
</dbReference>
<proteinExistence type="inferred from homology"/>
<sequence>MGTPSFGVPILQGLVDHHYQILAAVTQPDRPVGRKRQIQQSPIKKLATSLNIPVLQPQKIGGSPEMQQIIDWHPDLIVTAAFGQFLPTKLLNAVKIAAVNVHGSLLPKYRGGAPVQYAIMNGDKQTGVSIIYMVKKMDAGDILAQKAIPIENTDDTQSMFAKLSLVGRDLLLAVLPKLVAGDANAVPQAEEQVVFSPTIKPDEEQLDFTKSAFLVDAKVRALRPDPTAYTILNGKRTKIWQTAVNEQTTEAAPGTLVHKDKHHLQIAAGNGTTLEILELQPAGKPRQTITDYLNGAGQALKIGQKVIN</sequence>
<feature type="domain" description="Formyl transferase N-terminal" evidence="9">
    <location>
        <begin position="2"/>
        <end position="174"/>
    </location>
</feature>
<dbReference type="CDD" id="cd08704">
    <property type="entry name" value="Met_tRNA_FMT_C"/>
    <property type="match status" value="1"/>
</dbReference>